<dbReference type="EMBL" id="BFBB01000002">
    <property type="protein sequence ID" value="GBF48798.1"/>
    <property type="molecule type" value="Genomic_DNA"/>
</dbReference>
<evidence type="ECO:0000313" key="5">
    <source>
        <dbReference type="EMBL" id="GBF48798.1"/>
    </source>
</evidence>
<dbReference type="CDD" id="cd04647">
    <property type="entry name" value="LbH_MAT_like"/>
    <property type="match status" value="1"/>
</dbReference>
<dbReference type="PROSITE" id="PS00101">
    <property type="entry name" value="HEXAPEP_TRANSFERASES"/>
    <property type="match status" value="1"/>
</dbReference>
<sequence length="166" mass="18466">MSFFQRFWGQIPISEKSKGLKIFRAFFNRVLHQFARLVPLTPGLRVFIHRLRGVKIGKNVFIGTDVFIDDAEPDLVIIEDEVTIIAQTTILAHSYYPFHLQRFLTSASQKKGVRLEKGCYLGLRSTVLPGIVIGSNAIVAAGSVVTKDVKPGTLVAGVPAKQIKRF</sequence>
<comment type="caution">
    <text evidence="5">The sequence shown here is derived from an EMBL/GenBank/DDBJ whole genome shotgun (WGS) entry which is preliminary data.</text>
</comment>
<keyword evidence="3" id="KW-0677">Repeat</keyword>
<dbReference type="GO" id="GO:0016746">
    <property type="term" value="F:acyltransferase activity"/>
    <property type="evidence" value="ECO:0007669"/>
    <property type="project" value="UniProtKB-KW"/>
</dbReference>
<dbReference type="RefSeq" id="WP_108972991.1">
    <property type="nucleotide sequence ID" value="NZ_BFBB01000002.1"/>
</dbReference>
<keyword evidence="4" id="KW-0012">Acyltransferase</keyword>
<proteinExistence type="inferred from homology"/>
<evidence type="ECO:0000313" key="6">
    <source>
        <dbReference type="Proteomes" id="UP000245133"/>
    </source>
</evidence>
<dbReference type="Pfam" id="PF14602">
    <property type="entry name" value="Hexapep_2"/>
    <property type="match status" value="1"/>
</dbReference>
<dbReference type="Proteomes" id="UP000245133">
    <property type="component" value="Unassembled WGS sequence"/>
</dbReference>
<evidence type="ECO:0000256" key="1">
    <source>
        <dbReference type="ARBA" id="ARBA00007274"/>
    </source>
</evidence>
<dbReference type="InterPro" id="IPR050179">
    <property type="entry name" value="Trans_hexapeptide_repeat"/>
</dbReference>
<dbReference type="SUPFAM" id="SSF51161">
    <property type="entry name" value="Trimeric LpxA-like enzymes"/>
    <property type="match status" value="1"/>
</dbReference>
<dbReference type="PANTHER" id="PTHR43300">
    <property type="entry name" value="ACETYLTRANSFERASE"/>
    <property type="match status" value="1"/>
</dbReference>
<name>A0A2P2DVY0_9LEPT</name>
<dbReference type="Gene3D" id="2.160.10.10">
    <property type="entry name" value="Hexapeptide repeat proteins"/>
    <property type="match status" value="1"/>
</dbReference>
<keyword evidence="2 5" id="KW-0808">Transferase</keyword>
<accession>A0A2P2DVY0</accession>
<evidence type="ECO:0000256" key="3">
    <source>
        <dbReference type="ARBA" id="ARBA00022737"/>
    </source>
</evidence>
<comment type="similarity">
    <text evidence="1">Belongs to the transferase hexapeptide repeat family.</text>
</comment>
<dbReference type="InterPro" id="IPR011004">
    <property type="entry name" value="Trimer_LpxA-like_sf"/>
</dbReference>
<dbReference type="PANTHER" id="PTHR43300:SF11">
    <property type="entry name" value="ACETYLTRANSFERASE RV3034C-RELATED"/>
    <property type="match status" value="1"/>
</dbReference>
<dbReference type="OrthoDB" id="9782926at2"/>
<evidence type="ECO:0000256" key="2">
    <source>
        <dbReference type="ARBA" id="ARBA00022679"/>
    </source>
</evidence>
<dbReference type="InterPro" id="IPR018357">
    <property type="entry name" value="Hexapep_transf_CS"/>
</dbReference>
<evidence type="ECO:0000256" key="4">
    <source>
        <dbReference type="ARBA" id="ARBA00023315"/>
    </source>
</evidence>
<dbReference type="InterPro" id="IPR001451">
    <property type="entry name" value="Hexapep"/>
</dbReference>
<organism evidence="5 6">
    <name type="scientific">Leptospira ryugenii</name>
    <dbReference type="NCBI Taxonomy" id="1917863"/>
    <lineage>
        <taxon>Bacteria</taxon>
        <taxon>Pseudomonadati</taxon>
        <taxon>Spirochaetota</taxon>
        <taxon>Spirochaetia</taxon>
        <taxon>Leptospirales</taxon>
        <taxon>Leptospiraceae</taxon>
        <taxon>Leptospira</taxon>
    </lineage>
</organism>
<protein>
    <submittedName>
        <fullName evidence="5">Galactoside O-acetyltransferase</fullName>
    </submittedName>
</protein>
<gene>
    <name evidence="5" type="ORF">LPTSP4_02980</name>
</gene>
<dbReference type="AlphaFoldDB" id="A0A2P2DVY0"/>
<keyword evidence="6" id="KW-1185">Reference proteome</keyword>
<reference evidence="5 6" key="1">
    <citation type="submission" date="2018-02" db="EMBL/GenBank/DDBJ databases">
        <title>Novel Leptospira species isolated from soil and water in Japan.</title>
        <authorList>
            <person name="Nakao R."/>
            <person name="Masuzawa T."/>
        </authorList>
    </citation>
    <scope>NUCLEOTIDE SEQUENCE [LARGE SCALE GENOMIC DNA]</scope>
    <source>
        <strain evidence="5 6">YH101</strain>
    </source>
</reference>